<dbReference type="InterPro" id="IPR027417">
    <property type="entry name" value="P-loop_NTPase"/>
</dbReference>
<feature type="domain" description="ABC transporter" evidence="3">
    <location>
        <begin position="25"/>
        <end position="85"/>
    </location>
</feature>
<reference evidence="4 5" key="1">
    <citation type="journal article" date="2005" name="Int. J. Syst. Evol. Microbiol.">
        <title>Bacillus litoralis sp. nov., isolated from a tidal flat of the Yellow Sea in Korea.</title>
        <authorList>
            <person name="Yoon J.H."/>
            <person name="Oh T.K."/>
        </authorList>
    </citation>
    <scope>NUCLEOTIDE SEQUENCE [LARGE SCALE GENOMIC DNA]</scope>
    <source>
        <strain evidence="4 5">SW-211</strain>
    </source>
</reference>
<dbReference type="EMBL" id="VOQF01000007">
    <property type="protein sequence ID" value="TXC90287.1"/>
    <property type="molecule type" value="Genomic_DNA"/>
</dbReference>
<keyword evidence="4" id="KW-0547">Nucleotide-binding</keyword>
<protein>
    <submittedName>
        <fullName evidence="4">ATP-binding cassette domain-containing protein</fullName>
    </submittedName>
</protein>
<evidence type="ECO:0000256" key="1">
    <source>
        <dbReference type="ARBA" id="ARBA00022448"/>
    </source>
</evidence>
<dbReference type="RefSeq" id="WP_146949388.1">
    <property type="nucleotide sequence ID" value="NZ_VOQF01000007.1"/>
</dbReference>
<evidence type="ECO:0000259" key="3">
    <source>
        <dbReference type="Pfam" id="PF00005"/>
    </source>
</evidence>
<gene>
    <name evidence="4" type="ORF">FS935_14635</name>
</gene>
<proteinExistence type="predicted"/>
<dbReference type="Pfam" id="PF00005">
    <property type="entry name" value="ABC_tran"/>
    <property type="match status" value="1"/>
</dbReference>
<dbReference type="PANTHER" id="PTHR42788">
    <property type="entry name" value="TAURINE IMPORT ATP-BINDING PROTEIN-RELATED"/>
    <property type="match status" value="1"/>
</dbReference>
<dbReference type="Gene3D" id="3.40.50.300">
    <property type="entry name" value="P-loop containing nucleotide triphosphate hydrolases"/>
    <property type="match status" value="1"/>
</dbReference>
<evidence type="ECO:0000313" key="5">
    <source>
        <dbReference type="Proteomes" id="UP000321363"/>
    </source>
</evidence>
<keyword evidence="2" id="KW-1278">Translocase</keyword>
<dbReference type="Proteomes" id="UP000321363">
    <property type="component" value="Unassembled WGS sequence"/>
</dbReference>
<dbReference type="InterPro" id="IPR003439">
    <property type="entry name" value="ABC_transporter-like_ATP-bd"/>
</dbReference>
<dbReference type="GO" id="GO:0005524">
    <property type="term" value="F:ATP binding"/>
    <property type="evidence" value="ECO:0007669"/>
    <property type="project" value="UniProtKB-KW"/>
</dbReference>
<comment type="caution">
    <text evidence="4">The sequence shown here is derived from an EMBL/GenBank/DDBJ whole genome shotgun (WGS) entry which is preliminary data.</text>
</comment>
<sequence>MIEVHQLSHSFKVGKKGSEKEIPVLKNTSLKINKGEIASIVGRSGSGKSTLLNLLSGYISPTSGDILIHDTNVTEFNEKNALRREM</sequence>
<accession>A0A5C6VXP3</accession>
<dbReference type="PANTHER" id="PTHR42788:SF13">
    <property type="entry name" value="ALIPHATIC SULFONATES IMPORT ATP-BINDING PROTEIN SSUB"/>
    <property type="match status" value="1"/>
</dbReference>
<name>A0A5C6VXP3_9BACI</name>
<dbReference type="SUPFAM" id="SSF52540">
    <property type="entry name" value="P-loop containing nucleoside triphosphate hydrolases"/>
    <property type="match status" value="1"/>
</dbReference>
<keyword evidence="4" id="KW-0067">ATP-binding</keyword>
<keyword evidence="1" id="KW-0813">Transport</keyword>
<evidence type="ECO:0000313" key="4">
    <source>
        <dbReference type="EMBL" id="TXC90287.1"/>
    </source>
</evidence>
<dbReference type="GO" id="GO:0016887">
    <property type="term" value="F:ATP hydrolysis activity"/>
    <property type="evidence" value="ECO:0007669"/>
    <property type="project" value="InterPro"/>
</dbReference>
<organism evidence="4 5">
    <name type="scientific">Metabacillus litoralis</name>
    <dbReference type="NCBI Taxonomy" id="152268"/>
    <lineage>
        <taxon>Bacteria</taxon>
        <taxon>Bacillati</taxon>
        <taxon>Bacillota</taxon>
        <taxon>Bacilli</taxon>
        <taxon>Bacillales</taxon>
        <taxon>Bacillaceae</taxon>
        <taxon>Metabacillus</taxon>
    </lineage>
</organism>
<dbReference type="AlphaFoldDB" id="A0A5C6VXP3"/>
<dbReference type="InterPro" id="IPR050166">
    <property type="entry name" value="ABC_transporter_ATP-bind"/>
</dbReference>
<dbReference type="OrthoDB" id="9776369at2"/>
<keyword evidence="5" id="KW-1185">Reference proteome</keyword>
<evidence type="ECO:0000256" key="2">
    <source>
        <dbReference type="ARBA" id="ARBA00022967"/>
    </source>
</evidence>